<name>A0A8X6LZD2_TRICU</name>
<keyword evidence="1" id="KW-0472">Membrane</keyword>
<organism evidence="2 3">
    <name type="scientific">Trichonephila clavata</name>
    <name type="common">Joro spider</name>
    <name type="synonym">Nephila clavata</name>
    <dbReference type="NCBI Taxonomy" id="2740835"/>
    <lineage>
        <taxon>Eukaryota</taxon>
        <taxon>Metazoa</taxon>
        <taxon>Ecdysozoa</taxon>
        <taxon>Arthropoda</taxon>
        <taxon>Chelicerata</taxon>
        <taxon>Arachnida</taxon>
        <taxon>Araneae</taxon>
        <taxon>Araneomorphae</taxon>
        <taxon>Entelegynae</taxon>
        <taxon>Araneoidea</taxon>
        <taxon>Nephilidae</taxon>
        <taxon>Trichonephila</taxon>
    </lineage>
</organism>
<dbReference type="Proteomes" id="UP000887116">
    <property type="component" value="Unassembled WGS sequence"/>
</dbReference>
<keyword evidence="1" id="KW-0812">Transmembrane</keyword>
<evidence type="ECO:0000313" key="2">
    <source>
        <dbReference type="EMBL" id="GFR26262.1"/>
    </source>
</evidence>
<feature type="transmembrane region" description="Helical" evidence="1">
    <location>
        <begin position="108"/>
        <end position="130"/>
    </location>
</feature>
<proteinExistence type="predicted"/>
<comment type="caution">
    <text evidence="2">The sequence shown here is derived from an EMBL/GenBank/DDBJ whole genome shotgun (WGS) entry which is preliminary data.</text>
</comment>
<keyword evidence="1" id="KW-1133">Transmembrane helix</keyword>
<gene>
    <name evidence="2" type="ORF">TNCT_427601</name>
</gene>
<keyword evidence="3" id="KW-1185">Reference proteome</keyword>
<sequence>MTLGVWFSNFKPGGIEKDNLSVESRSINSWFNPQNTSIVFILQDNKATEKTKDFRNITETEGMKNKSDNITEKTKTRKNIVDYYRYKLVRRNRGYAESIGNLDYTTRMILLGVSLLMLVGFLVYGIYVAFKKKPEKADDTVKLSEISC</sequence>
<evidence type="ECO:0000313" key="3">
    <source>
        <dbReference type="Proteomes" id="UP000887116"/>
    </source>
</evidence>
<reference evidence="2" key="1">
    <citation type="submission" date="2020-07" db="EMBL/GenBank/DDBJ databases">
        <title>Multicomponent nature underlies the extraordinary mechanical properties of spider dragline silk.</title>
        <authorList>
            <person name="Kono N."/>
            <person name="Nakamura H."/>
            <person name="Mori M."/>
            <person name="Yoshida Y."/>
            <person name="Ohtoshi R."/>
            <person name="Malay A.D."/>
            <person name="Moran D.A.P."/>
            <person name="Tomita M."/>
            <person name="Numata K."/>
            <person name="Arakawa K."/>
        </authorList>
    </citation>
    <scope>NUCLEOTIDE SEQUENCE</scope>
</reference>
<protein>
    <submittedName>
        <fullName evidence="2">Uncharacterized protein</fullName>
    </submittedName>
</protein>
<accession>A0A8X6LZD2</accession>
<dbReference type="AlphaFoldDB" id="A0A8X6LZD2"/>
<dbReference type="EMBL" id="BMAO01038673">
    <property type="protein sequence ID" value="GFR26262.1"/>
    <property type="molecule type" value="Genomic_DNA"/>
</dbReference>
<evidence type="ECO:0000256" key="1">
    <source>
        <dbReference type="SAM" id="Phobius"/>
    </source>
</evidence>